<dbReference type="PANTHER" id="PTHR10859:SF91">
    <property type="entry name" value="DOLICHYL-PHOSPHATE BETA-GLUCOSYLTRANSFERASE"/>
    <property type="match status" value="1"/>
</dbReference>
<accession>A0A9E7UD52</accession>
<dbReference type="SUPFAM" id="SSF53448">
    <property type="entry name" value="Nucleotide-diphospho-sugar transferases"/>
    <property type="match status" value="1"/>
</dbReference>
<dbReference type="KEGG" id="ssai:N0B31_22185"/>
<evidence type="ECO:0000313" key="3">
    <source>
        <dbReference type="Proteomes" id="UP001057580"/>
    </source>
</evidence>
<keyword evidence="3" id="KW-1185">Reference proteome</keyword>
<dbReference type="AlphaFoldDB" id="A0A9E7UD52"/>
<dbReference type="GO" id="GO:0006487">
    <property type="term" value="P:protein N-linked glycosylation"/>
    <property type="evidence" value="ECO:0007669"/>
    <property type="project" value="TreeGrafter"/>
</dbReference>
<keyword evidence="2" id="KW-0808">Transferase</keyword>
<protein>
    <submittedName>
        <fullName evidence="2">Dolichol-P-glucose transferase</fullName>
    </submittedName>
</protein>
<evidence type="ECO:0000313" key="2">
    <source>
        <dbReference type="EMBL" id="UWM56958.1"/>
    </source>
</evidence>
<evidence type="ECO:0000256" key="1">
    <source>
        <dbReference type="SAM" id="MobiDB-lite"/>
    </source>
</evidence>
<dbReference type="RefSeq" id="WP_260644069.1">
    <property type="nucleotide sequence ID" value="NZ_CP104004.1"/>
</dbReference>
<dbReference type="Proteomes" id="UP001057580">
    <property type="component" value="Plasmid unnamed1"/>
</dbReference>
<gene>
    <name evidence="2" type="ORF">N0B31_22185</name>
</gene>
<reference evidence="2" key="1">
    <citation type="submission" date="2022-09" db="EMBL/GenBank/DDBJ databases">
        <title>Diverse halophilic archaea isolated from saline environments.</title>
        <authorList>
            <person name="Cui H.-L."/>
        </authorList>
    </citation>
    <scope>NUCLEOTIDE SEQUENCE</scope>
    <source>
        <strain evidence="2">ZS-35-S2</strain>
        <plasmid evidence="2">unnamed1</plasmid>
    </source>
</reference>
<geneLocation type="plasmid" evidence="2 3">
    <name>unnamed1</name>
</geneLocation>
<dbReference type="PANTHER" id="PTHR10859">
    <property type="entry name" value="GLYCOSYL TRANSFERASE"/>
    <property type="match status" value="1"/>
</dbReference>
<feature type="region of interest" description="Disordered" evidence="1">
    <location>
        <begin position="228"/>
        <end position="256"/>
    </location>
</feature>
<keyword evidence="2" id="KW-0614">Plasmid</keyword>
<dbReference type="GO" id="GO:0016740">
    <property type="term" value="F:transferase activity"/>
    <property type="evidence" value="ECO:0007669"/>
    <property type="project" value="UniProtKB-KW"/>
</dbReference>
<dbReference type="EMBL" id="CP104004">
    <property type="protein sequence ID" value="UWM56958.1"/>
    <property type="molecule type" value="Genomic_DNA"/>
</dbReference>
<dbReference type="InterPro" id="IPR029044">
    <property type="entry name" value="Nucleotide-diphossugar_trans"/>
</dbReference>
<organism evidence="2 3">
    <name type="scientific">Salinirubellus salinus</name>
    <dbReference type="NCBI Taxonomy" id="1364945"/>
    <lineage>
        <taxon>Archaea</taxon>
        <taxon>Methanobacteriati</taxon>
        <taxon>Methanobacteriota</taxon>
        <taxon>Stenosarchaea group</taxon>
        <taxon>Halobacteria</taxon>
        <taxon>Halobacteriales</taxon>
        <taxon>Natronomonadaceae</taxon>
        <taxon>Salinirubellus</taxon>
    </lineage>
</organism>
<dbReference type="Gene3D" id="3.90.550.10">
    <property type="entry name" value="Spore Coat Polysaccharide Biosynthesis Protein SpsA, Chain A"/>
    <property type="match status" value="1"/>
</dbReference>
<sequence length="256" mass="27980">MPDNTDLAIVLPAYRPPIDRLSEYIEALDTRLAPGRIHVPFDGVKDADPRIRRLERAGATVSRSPERQGKGAALSGAFDRLATSFDRLLFLDADGSTSVESAAHLAEQVSGSSPTLAIGYRQLPQQAERQTRTGYRRVFSGGYRHLAHAVLGIDARDPQCGAKAMDASVWWQLRPTLRNTGFGWDTELLAIAAAAGIPVSEHPVEWVDQPGTTVRVTDPVRMLGQLFSARRRASKTPPRQPTPASQTPRLRVAGRD</sequence>
<proteinExistence type="predicted"/>
<name>A0A9E7UD52_9EURY</name>
<dbReference type="GeneID" id="74945193"/>